<comment type="caution">
    <text evidence="2">The sequence shown here is derived from an EMBL/GenBank/DDBJ whole genome shotgun (WGS) entry which is preliminary data.</text>
</comment>
<accession>X1DK47</accession>
<dbReference type="Pfam" id="PF01208">
    <property type="entry name" value="URO-D"/>
    <property type="match status" value="1"/>
</dbReference>
<dbReference type="Gene3D" id="3.20.20.210">
    <property type="match status" value="1"/>
</dbReference>
<dbReference type="InterPro" id="IPR052024">
    <property type="entry name" value="Methanogen_methyltrans"/>
</dbReference>
<dbReference type="InterPro" id="IPR000257">
    <property type="entry name" value="Uroporphyrinogen_deCOase"/>
</dbReference>
<dbReference type="GO" id="GO:0006779">
    <property type="term" value="P:porphyrin-containing compound biosynthetic process"/>
    <property type="evidence" value="ECO:0007669"/>
    <property type="project" value="InterPro"/>
</dbReference>
<dbReference type="PANTHER" id="PTHR47099:SF1">
    <property type="entry name" value="METHYLCOBAMIDE:COM METHYLTRANSFERASE MTBA"/>
    <property type="match status" value="1"/>
</dbReference>
<name>X1DK47_9ZZZZ</name>
<feature type="non-terminal residue" evidence="2">
    <location>
        <position position="282"/>
    </location>
</feature>
<gene>
    <name evidence="2" type="ORF">S01H4_45142</name>
</gene>
<dbReference type="SUPFAM" id="SSF51726">
    <property type="entry name" value="UROD/MetE-like"/>
    <property type="match status" value="1"/>
</dbReference>
<dbReference type="InterPro" id="IPR038071">
    <property type="entry name" value="UROD/MetE-like_sf"/>
</dbReference>
<evidence type="ECO:0000259" key="1">
    <source>
        <dbReference type="Pfam" id="PF01208"/>
    </source>
</evidence>
<proteinExistence type="predicted"/>
<reference evidence="2" key="1">
    <citation type="journal article" date="2014" name="Front. Microbiol.">
        <title>High frequency of phylogenetically diverse reductive dehalogenase-homologous genes in deep subseafloor sedimentary metagenomes.</title>
        <authorList>
            <person name="Kawai M."/>
            <person name="Futagami T."/>
            <person name="Toyoda A."/>
            <person name="Takaki Y."/>
            <person name="Nishi S."/>
            <person name="Hori S."/>
            <person name="Arai W."/>
            <person name="Tsubouchi T."/>
            <person name="Morono Y."/>
            <person name="Uchiyama I."/>
            <person name="Ito T."/>
            <person name="Fujiyama A."/>
            <person name="Inagaki F."/>
            <person name="Takami H."/>
        </authorList>
    </citation>
    <scope>NUCLEOTIDE SEQUENCE</scope>
    <source>
        <strain evidence="2">Expedition CK06-06</strain>
    </source>
</reference>
<protein>
    <recommendedName>
        <fullName evidence="1">Uroporphyrinogen decarboxylase (URO-D) domain-containing protein</fullName>
    </recommendedName>
</protein>
<organism evidence="2">
    <name type="scientific">marine sediment metagenome</name>
    <dbReference type="NCBI Taxonomy" id="412755"/>
    <lineage>
        <taxon>unclassified sequences</taxon>
        <taxon>metagenomes</taxon>
        <taxon>ecological metagenomes</taxon>
    </lineage>
</organism>
<evidence type="ECO:0000313" key="2">
    <source>
        <dbReference type="EMBL" id="GAG96801.1"/>
    </source>
</evidence>
<dbReference type="GO" id="GO:0004853">
    <property type="term" value="F:uroporphyrinogen decarboxylase activity"/>
    <property type="evidence" value="ECO:0007669"/>
    <property type="project" value="InterPro"/>
</dbReference>
<dbReference type="PANTHER" id="PTHR47099">
    <property type="entry name" value="METHYLCOBAMIDE:COM METHYLTRANSFERASE MTBA"/>
    <property type="match status" value="1"/>
</dbReference>
<feature type="domain" description="Uroporphyrinogen decarboxylase (URO-D)" evidence="1">
    <location>
        <begin position="122"/>
        <end position="276"/>
    </location>
</feature>
<dbReference type="EMBL" id="BART01025105">
    <property type="protein sequence ID" value="GAG96801.1"/>
    <property type="molecule type" value="Genomic_DNA"/>
</dbReference>
<dbReference type="AlphaFoldDB" id="X1DK47"/>
<sequence>ATFKPMAKLFSTLYLDLYPAFIQLRPWKFIKGGFVDNFGRINKIETFPGDSSKIVGYHGGIFKNMEDYESFPGHPDPNDPYFLKTFLDLKRFQEKELDSEVFIVPGIYGLMEATWEGFGIETFSRILARPKQAKKLFDDRGKLALEMTKIFAENDAKAVWVFDDYGYKTGMFMSPRNYQKFVIPWIKRICTAAHKHDCKLILHSCGDIEPIFGDLVKAGVDAFNPIESTTANPEYDIFKLNERFGDKTTFIGNIAPQMLATGTKEEIENYSMKLIRELAPGG</sequence>
<feature type="non-terminal residue" evidence="2">
    <location>
        <position position="1"/>
    </location>
</feature>